<keyword evidence="5 7" id="KW-0067">ATP-binding</keyword>
<evidence type="ECO:0000256" key="5">
    <source>
        <dbReference type="ARBA" id="ARBA00022840"/>
    </source>
</evidence>
<dbReference type="PROSITE" id="PS51192">
    <property type="entry name" value="HELICASE_ATP_BIND_1"/>
    <property type="match status" value="1"/>
</dbReference>
<dbReference type="InterPro" id="IPR027417">
    <property type="entry name" value="P-loop_NTPase"/>
</dbReference>
<dbReference type="PROSITE" id="PS51194">
    <property type="entry name" value="HELICASE_CTER"/>
    <property type="match status" value="1"/>
</dbReference>
<dbReference type="GO" id="GO:0005524">
    <property type="term" value="F:ATP binding"/>
    <property type="evidence" value="ECO:0007669"/>
    <property type="project" value="UniProtKB-KW"/>
</dbReference>
<keyword evidence="13" id="KW-1185">Reference proteome</keyword>
<dbReference type="InterPro" id="IPR000629">
    <property type="entry name" value="RNA-helicase_DEAD-box_CS"/>
</dbReference>
<feature type="domain" description="Helicase ATP-binding" evidence="9">
    <location>
        <begin position="51"/>
        <end position="235"/>
    </location>
</feature>
<dbReference type="SMART" id="SM00487">
    <property type="entry name" value="DEXDc"/>
    <property type="match status" value="1"/>
</dbReference>
<feature type="compositionally biased region" description="Basic residues" evidence="8">
    <location>
        <begin position="479"/>
        <end position="489"/>
    </location>
</feature>
<feature type="domain" description="Helicase C-terminal" evidence="10">
    <location>
        <begin position="263"/>
        <end position="412"/>
    </location>
</feature>
<organism evidence="12 13">
    <name type="scientific">Fasciola gigantica</name>
    <name type="common">Giant liver fluke</name>
    <dbReference type="NCBI Taxonomy" id="46835"/>
    <lineage>
        <taxon>Eukaryota</taxon>
        <taxon>Metazoa</taxon>
        <taxon>Spiralia</taxon>
        <taxon>Lophotrochozoa</taxon>
        <taxon>Platyhelminthes</taxon>
        <taxon>Trematoda</taxon>
        <taxon>Digenea</taxon>
        <taxon>Plagiorchiida</taxon>
        <taxon>Echinostomata</taxon>
        <taxon>Echinostomatoidea</taxon>
        <taxon>Fasciolidae</taxon>
        <taxon>Fasciola</taxon>
    </lineage>
</organism>
<dbReference type="Gene3D" id="3.40.50.300">
    <property type="entry name" value="P-loop containing nucleotide triphosphate hydrolases"/>
    <property type="match status" value="2"/>
</dbReference>
<evidence type="ECO:0000256" key="2">
    <source>
        <dbReference type="ARBA" id="ARBA00022741"/>
    </source>
</evidence>
<dbReference type="AlphaFoldDB" id="A0A504YXE7"/>
<dbReference type="EC" id="3.6.4.13" evidence="1"/>
<dbReference type="GO" id="GO:0016787">
    <property type="term" value="F:hydrolase activity"/>
    <property type="evidence" value="ECO:0007669"/>
    <property type="project" value="UniProtKB-KW"/>
</dbReference>
<dbReference type="EMBL" id="SUNJ01002175">
    <property type="protein sequence ID" value="TPP66174.1"/>
    <property type="molecule type" value="Genomic_DNA"/>
</dbReference>
<name>A0A504YXE7_FASGI</name>
<feature type="domain" description="DEAD-box RNA helicase Q" evidence="11">
    <location>
        <begin position="20"/>
        <end position="48"/>
    </location>
</feature>
<proteinExistence type="inferred from homology"/>
<dbReference type="InterPro" id="IPR001650">
    <property type="entry name" value="Helicase_C-like"/>
</dbReference>
<dbReference type="OrthoDB" id="10265785at2759"/>
<evidence type="ECO:0000313" key="13">
    <source>
        <dbReference type="Proteomes" id="UP000316759"/>
    </source>
</evidence>
<dbReference type="SMART" id="SM00490">
    <property type="entry name" value="HELICc"/>
    <property type="match status" value="1"/>
</dbReference>
<dbReference type="Pfam" id="PF00271">
    <property type="entry name" value="Helicase_C"/>
    <property type="match status" value="1"/>
</dbReference>
<dbReference type="Pfam" id="PF00270">
    <property type="entry name" value="DEAD"/>
    <property type="match status" value="1"/>
</dbReference>
<dbReference type="Proteomes" id="UP000316759">
    <property type="component" value="Unassembled WGS sequence"/>
</dbReference>
<evidence type="ECO:0000256" key="3">
    <source>
        <dbReference type="ARBA" id="ARBA00022801"/>
    </source>
</evidence>
<comment type="caution">
    <text evidence="12">The sequence shown here is derived from an EMBL/GenBank/DDBJ whole genome shotgun (WGS) entry which is preliminary data.</text>
</comment>
<dbReference type="InterPro" id="IPR014014">
    <property type="entry name" value="RNA_helicase_DEAD_Q_motif"/>
</dbReference>
<dbReference type="GO" id="GO:0003724">
    <property type="term" value="F:RNA helicase activity"/>
    <property type="evidence" value="ECO:0007669"/>
    <property type="project" value="UniProtKB-EC"/>
</dbReference>
<comment type="similarity">
    <text evidence="7">Belongs to the DEAD box helicase family.</text>
</comment>
<keyword evidence="3 7" id="KW-0378">Hydrolase</keyword>
<gene>
    <name evidence="12" type="ORF">FGIG_05217</name>
</gene>
<dbReference type="STRING" id="46835.A0A504YXE7"/>
<feature type="region of interest" description="Disordered" evidence="8">
    <location>
        <begin position="450"/>
        <end position="499"/>
    </location>
</feature>
<keyword evidence="4 7" id="KW-0347">Helicase</keyword>
<dbReference type="PROSITE" id="PS51195">
    <property type="entry name" value="Q_MOTIF"/>
    <property type="match status" value="1"/>
</dbReference>
<evidence type="ECO:0000259" key="9">
    <source>
        <dbReference type="PROSITE" id="PS51192"/>
    </source>
</evidence>
<evidence type="ECO:0000259" key="10">
    <source>
        <dbReference type="PROSITE" id="PS51194"/>
    </source>
</evidence>
<dbReference type="CDD" id="cd18787">
    <property type="entry name" value="SF2_C_DEAD"/>
    <property type="match status" value="1"/>
</dbReference>
<feature type="compositionally biased region" description="Basic residues" evidence="8">
    <location>
        <begin position="450"/>
        <end position="465"/>
    </location>
</feature>
<feature type="short sequence motif" description="Q motif" evidence="6">
    <location>
        <begin position="20"/>
        <end position="48"/>
    </location>
</feature>
<dbReference type="PROSITE" id="PS00039">
    <property type="entry name" value="DEAD_ATP_HELICASE"/>
    <property type="match status" value="1"/>
</dbReference>
<protein>
    <recommendedName>
        <fullName evidence="1">RNA helicase</fullName>
        <ecNumber evidence="1">3.6.4.13</ecNumber>
    </recommendedName>
</protein>
<evidence type="ECO:0000256" key="7">
    <source>
        <dbReference type="RuleBase" id="RU000492"/>
    </source>
</evidence>
<dbReference type="GO" id="GO:0003676">
    <property type="term" value="F:nucleic acid binding"/>
    <property type="evidence" value="ECO:0007669"/>
    <property type="project" value="InterPro"/>
</dbReference>
<dbReference type="InterPro" id="IPR014001">
    <property type="entry name" value="Helicase_ATP-bd"/>
</dbReference>
<evidence type="ECO:0000256" key="1">
    <source>
        <dbReference type="ARBA" id="ARBA00012552"/>
    </source>
</evidence>
<evidence type="ECO:0000256" key="6">
    <source>
        <dbReference type="PROSITE-ProRule" id="PRU00552"/>
    </source>
</evidence>
<sequence length="499" mass="55794">MLSDVCEDEVHLSEKVKCYPTFASMGIRTELLKGIYKLGFERPSMIQQKSIRQIIEGRDVIAQAQSGTGKTAMFSIGTLQNVQCDLRKVQILVVAPTRELANQIHQVMSALSDYLPIRCVACCGGRSNVTQMSRELAQGAHVVVGTPGRVLDLIRHGSLRVDQLRSFVLDEADEMLNRGLRDQLEEIYRRLPLADEWSTTGGGRREGTQCVIVSATLPTEQLEMIQRFMRSPVHILVPRDQLTLDGLKQFFINVGSEEWKFEALSDLFASVCVPQTVVFVNTRRKVDWLGAQLRRDSFTVAVVHGELDQPHREAVMERFRSGESRILVSSDVWARGIDVQNVGLVVNYDVPSSSSDYLHRIGRSGRFGRRGLAVTLIAGSDDLRQLTNIARYYRIEILPAPSSLDLMVDKPPPVPSGTVTADHSSSNPVNTTVLSLSKEKQVAVALKHVQQKNCKKNHKKRRNRRSQAVSAIIVEKKSKPSKKKRRKRIGQTVDSGVHV</sequence>
<evidence type="ECO:0000256" key="4">
    <source>
        <dbReference type="ARBA" id="ARBA00022806"/>
    </source>
</evidence>
<dbReference type="SUPFAM" id="SSF52540">
    <property type="entry name" value="P-loop containing nucleoside triphosphate hydrolases"/>
    <property type="match status" value="1"/>
</dbReference>
<dbReference type="InterPro" id="IPR011545">
    <property type="entry name" value="DEAD/DEAH_box_helicase_dom"/>
</dbReference>
<evidence type="ECO:0000259" key="11">
    <source>
        <dbReference type="PROSITE" id="PS51195"/>
    </source>
</evidence>
<dbReference type="PANTHER" id="PTHR47958">
    <property type="entry name" value="ATP-DEPENDENT RNA HELICASE DBP3"/>
    <property type="match status" value="1"/>
</dbReference>
<evidence type="ECO:0000313" key="12">
    <source>
        <dbReference type="EMBL" id="TPP66174.1"/>
    </source>
</evidence>
<reference evidence="12 13" key="1">
    <citation type="submission" date="2019-04" db="EMBL/GenBank/DDBJ databases">
        <title>Annotation for the trematode Fasciola gigantica.</title>
        <authorList>
            <person name="Choi Y.-J."/>
        </authorList>
    </citation>
    <scope>NUCLEOTIDE SEQUENCE [LARGE SCALE GENOMIC DNA]</scope>
    <source>
        <strain evidence="12">Uganda_cow_1</strain>
    </source>
</reference>
<evidence type="ECO:0000256" key="8">
    <source>
        <dbReference type="SAM" id="MobiDB-lite"/>
    </source>
</evidence>
<accession>A0A504YXE7</accession>
<keyword evidence="2 7" id="KW-0547">Nucleotide-binding</keyword>